<evidence type="ECO:0000259" key="1">
    <source>
        <dbReference type="Pfam" id="PF07762"/>
    </source>
</evidence>
<dbReference type="EMBL" id="OZ075134">
    <property type="protein sequence ID" value="CAL4994955.1"/>
    <property type="molecule type" value="Genomic_DNA"/>
</dbReference>
<gene>
    <name evidence="2" type="ORF">URODEC1_LOCUS62150</name>
</gene>
<evidence type="ECO:0000313" key="2">
    <source>
        <dbReference type="EMBL" id="CAL4994955.1"/>
    </source>
</evidence>
<dbReference type="InterPro" id="IPR011676">
    <property type="entry name" value="DUF1618"/>
</dbReference>
<dbReference type="Pfam" id="PF07762">
    <property type="entry name" value="DUF1618"/>
    <property type="match status" value="1"/>
</dbReference>
<accession>A0ABC9B6J2</accession>
<dbReference type="AlphaFoldDB" id="A0ABC9B6J2"/>
<reference evidence="2 3" key="2">
    <citation type="submission" date="2024-10" db="EMBL/GenBank/DDBJ databases">
        <authorList>
            <person name="Ryan C."/>
        </authorList>
    </citation>
    <scope>NUCLEOTIDE SEQUENCE [LARGE SCALE GENOMIC DNA]</scope>
</reference>
<dbReference type="PANTHER" id="PTHR33074:SF124">
    <property type="entry name" value="DUF1618 DOMAIN-CONTAINING PROTEIN"/>
    <property type="match status" value="1"/>
</dbReference>
<evidence type="ECO:0000313" key="3">
    <source>
        <dbReference type="Proteomes" id="UP001497457"/>
    </source>
</evidence>
<protein>
    <recommendedName>
        <fullName evidence="1">DUF1618 domain-containing protein</fullName>
    </recommendedName>
</protein>
<reference evidence="3" key="1">
    <citation type="submission" date="2024-06" db="EMBL/GenBank/DDBJ databases">
        <authorList>
            <person name="Ryan C."/>
        </authorList>
    </citation>
    <scope>NUCLEOTIDE SEQUENCE [LARGE SCALE GENOMIC DNA]</scope>
</reference>
<dbReference type="PANTHER" id="PTHR33074">
    <property type="entry name" value="EXPRESSED PROTEIN-RELATED"/>
    <property type="match status" value="1"/>
</dbReference>
<dbReference type="Proteomes" id="UP001497457">
    <property type="component" value="Chromosome 24b"/>
</dbReference>
<keyword evidence="3" id="KW-1185">Reference proteome</keyword>
<organism evidence="2 3">
    <name type="scientific">Urochloa decumbens</name>
    <dbReference type="NCBI Taxonomy" id="240449"/>
    <lineage>
        <taxon>Eukaryota</taxon>
        <taxon>Viridiplantae</taxon>
        <taxon>Streptophyta</taxon>
        <taxon>Embryophyta</taxon>
        <taxon>Tracheophyta</taxon>
        <taxon>Spermatophyta</taxon>
        <taxon>Magnoliopsida</taxon>
        <taxon>Liliopsida</taxon>
        <taxon>Poales</taxon>
        <taxon>Poaceae</taxon>
        <taxon>PACMAD clade</taxon>
        <taxon>Panicoideae</taxon>
        <taxon>Panicodae</taxon>
        <taxon>Paniceae</taxon>
        <taxon>Melinidinae</taxon>
        <taxon>Urochloa</taxon>
    </lineage>
</organism>
<feature type="domain" description="DUF1618" evidence="1">
    <location>
        <begin position="156"/>
        <end position="268"/>
    </location>
</feature>
<name>A0ABC9B6J2_9POAL</name>
<proteinExistence type="predicted"/>
<sequence>MDDGTINREAEMSQTAAVSPLYVPLGHRIQVSLHLADPSAASCVCPDGVNVRYSAVTAAHGDSVLIQICIEEGHRRNTAGDFVYRAGTIDDFIYNAGTAIYPLWPPTLSLLRPYYLAKEVYPQHSGSVRRCLVTSATGLRRHGDEELVIAALMSRRESPRLQYLPLPADPRMDHETNRNVCITAGGSMLKFVNIFHRSCCGGEGPTRCARSHYAYTINTWTLSMENMEWVKDGMVDATELWALDAYKGLPCIPLDRPVVSMDEPHVICFLLCEVNHNKYGDHTLWVLMVDMRSKTIRSVSHYPGELWMTPMETLVPSNVSYYLNSYGDDGGTSMGQRQVDIETQPVAIIDGQLTRSEASNNPMLHSCGKSSEEPNVVQVSEIYEALEEIPSYGLDNDDMLKAYTILSVNKGRRFRSFLRLPLNLRKEWLLMEIKDSEA</sequence>